<dbReference type="Pfam" id="PF13476">
    <property type="entry name" value="AAA_23"/>
    <property type="match status" value="1"/>
</dbReference>
<evidence type="ECO:0000313" key="7">
    <source>
        <dbReference type="Proteomes" id="UP000248057"/>
    </source>
</evidence>
<dbReference type="RefSeq" id="WP_110321404.1">
    <property type="nucleotide sequence ID" value="NZ_QJKD01000001.1"/>
</dbReference>
<dbReference type="GeneID" id="86059775"/>
<proteinExistence type="inferred from homology"/>
<evidence type="ECO:0000256" key="2">
    <source>
        <dbReference type="ARBA" id="ARBA00011322"/>
    </source>
</evidence>
<protein>
    <recommendedName>
        <fullName evidence="3">Nuclease SbcCD subunit C</fullName>
    </recommendedName>
</protein>
<dbReference type="InterPro" id="IPR038729">
    <property type="entry name" value="Rad50/SbcC_AAA"/>
</dbReference>
<dbReference type="PANTHER" id="PTHR32114:SF2">
    <property type="entry name" value="ABC TRANSPORTER ABCH.3"/>
    <property type="match status" value="1"/>
</dbReference>
<feature type="domain" description="Rad50/SbcC-type AAA" evidence="5">
    <location>
        <begin position="6"/>
        <end position="254"/>
    </location>
</feature>
<reference evidence="6 7" key="1">
    <citation type="submission" date="2018-05" db="EMBL/GenBank/DDBJ databases">
        <title>Genomic Encyclopedia of Type Strains, Phase IV (KMG-IV): sequencing the most valuable type-strain genomes for metagenomic binning, comparative biology and taxonomic classification.</title>
        <authorList>
            <person name="Goeker M."/>
        </authorList>
    </citation>
    <scope>NUCLEOTIDE SEQUENCE [LARGE SCALE GENOMIC DNA]</scope>
    <source>
        <strain evidence="6 7">DSM 24995</strain>
    </source>
</reference>
<gene>
    <name evidence="6" type="ORF">DFR60_101430</name>
</gene>
<evidence type="ECO:0000259" key="5">
    <source>
        <dbReference type="Pfam" id="PF13476"/>
    </source>
</evidence>
<dbReference type="GO" id="GO:0006302">
    <property type="term" value="P:double-strand break repair"/>
    <property type="evidence" value="ECO:0007669"/>
    <property type="project" value="InterPro"/>
</dbReference>
<dbReference type="InterPro" id="IPR027417">
    <property type="entry name" value="P-loop_NTPase"/>
</dbReference>
<keyword evidence="6" id="KW-0378">Hydrolase</keyword>
<dbReference type="GO" id="GO:0004527">
    <property type="term" value="F:exonuclease activity"/>
    <property type="evidence" value="ECO:0007669"/>
    <property type="project" value="UniProtKB-KW"/>
</dbReference>
<dbReference type="GO" id="GO:0016887">
    <property type="term" value="F:ATP hydrolysis activity"/>
    <property type="evidence" value="ECO:0007669"/>
    <property type="project" value="InterPro"/>
</dbReference>
<feature type="coiled-coil region" evidence="4">
    <location>
        <begin position="282"/>
        <end position="312"/>
    </location>
</feature>
<comment type="caution">
    <text evidence="6">The sequence shown here is derived from an EMBL/GenBank/DDBJ whole genome shotgun (WGS) entry which is preliminary data.</text>
</comment>
<evidence type="ECO:0000256" key="3">
    <source>
        <dbReference type="ARBA" id="ARBA00013368"/>
    </source>
</evidence>
<organism evidence="6 7">
    <name type="scientific">Hungatella effluvii</name>
    <dbReference type="NCBI Taxonomy" id="1096246"/>
    <lineage>
        <taxon>Bacteria</taxon>
        <taxon>Bacillati</taxon>
        <taxon>Bacillota</taxon>
        <taxon>Clostridia</taxon>
        <taxon>Lachnospirales</taxon>
        <taxon>Lachnospiraceae</taxon>
        <taxon>Hungatella</taxon>
    </lineage>
</organism>
<feature type="coiled-coil region" evidence="4">
    <location>
        <begin position="465"/>
        <end position="495"/>
    </location>
</feature>
<dbReference type="Pfam" id="PF13558">
    <property type="entry name" value="SbcC_Walker_B"/>
    <property type="match status" value="1"/>
</dbReference>
<evidence type="ECO:0000256" key="4">
    <source>
        <dbReference type="SAM" id="Coils"/>
    </source>
</evidence>
<feature type="coiled-coil region" evidence="4">
    <location>
        <begin position="556"/>
        <end position="583"/>
    </location>
</feature>
<name>A0A2V3YDF6_9FIRM</name>
<keyword evidence="7" id="KW-1185">Reference proteome</keyword>
<accession>A0A2V3YDF6</accession>
<dbReference type="Proteomes" id="UP000248057">
    <property type="component" value="Unassembled WGS sequence"/>
</dbReference>
<keyword evidence="6" id="KW-0540">Nuclease</keyword>
<evidence type="ECO:0000256" key="1">
    <source>
        <dbReference type="ARBA" id="ARBA00006930"/>
    </source>
</evidence>
<keyword evidence="6" id="KW-0269">Exonuclease</keyword>
<dbReference type="PANTHER" id="PTHR32114">
    <property type="entry name" value="ABC TRANSPORTER ABCH.3"/>
    <property type="match status" value="1"/>
</dbReference>
<comment type="similarity">
    <text evidence="1">Belongs to the SMC family. SbcC subfamily.</text>
</comment>
<sequence length="757" mass="85361">MKPTALVLSGWGPYKGVERADFEAMQRGLFLISGPTGAGKTTIFDGITFALYGEVSGSIREKDSLRSDFADASTPTYVTLTFSHRGKQYRVTRNPKYDRPKLKGEGMTTELEGGELYEEEALLASGSTQVTERVTELLGLDYRQFRQISMIAQGEFQQLLVSSSKERTQIFRDIFQTRIYDTMTALLSSRVKALNGRIDEVKHRADEITGTFRIENGDWEELKSKKNRNYRKLLGFVEQENERLGNRERELASRLGELDQTYKDRVRAIEELRSGNQAVRKYESDRKTLAKLEEERDGLKEQKKELARAYGRLPARREKLEGKKSDLRVLEEQKKGLAAWKAARRQLVERQEKYLKLDGEAKEKKRIYEYQDDCFKKAAAGIIARDLVEGFPCPVCGSTVHPAPASMEGEVPDEKQIRRLKADYEAALEKASAAASDAAALVGAVKNMEENLGSMDLSDGGERAFLEIEERLRLLEEETKQEEKEIRECEKAYQDCAVKLEKQKAAYSQLKAAIRVPKQTELVELSGFEAALTECERDRRQTAKEKERTGAALVLNRQSLATLKGHLEEKEKLETEYSVVRELERAAGGYNGRNLVFEQYVLSVYFEDILRAANRRLLKMSGERYELHRLDRTRDRRSKESMEMEVLDQYTGKRRSVKSLSGGEAFNAALALALGTSDVIQSYAGGIQVEALFVDEGFGSLDAESLEQAVAILTSLSGGSSMVGIISHVEELKEQIGSHILVEKTNQGSRIVTESMV</sequence>
<dbReference type="AlphaFoldDB" id="A0A2V3YDF6"/>
<comment type="subunit">
    <text evidence="2">Heterodimer of SbcC and SbcD.</text>
</comment>
<keyword evidence="4" id="KW-0175">Coiled coil</keyword>
<evidence type="ECO:0000313" key="6">
    <source>
        <dbReference type="EMBL" id="PXX57122.1"/>
    </source>
</evidence>
<dbReference type="Gene3D" id="3.40.50.300">
    <property type="entry name" value="P-loop containing nucleotide triphosphate hydrolases"/>
    <property type="match status" value="2"/>
</dbReference>
<dbReference type="EMBL" id="QJKD01000001">
    <property type="protein sequence ID" value="PXX57122.1"/>
    <property type="molecule type" value="Genomic_DNA"/>
</dbReference>
<dbReference type="SUPFAM" id="SSF52540">
    <property type="entry name" value="P-loop containing nucleoside triphosphate hydrolases"/>
    <property type="match status" value="1"/>
</dbReference>